<accession>A0AAV7XA34</accession>
<proteinExistence type="predicted"/>
<feature type="region of interest" description="Disordered" evidence="1">
    <location>
        <begin position="400"/>
        <end position="449"/>
    </location>
</feature>
<evidence type="ECO:0000313" key="3">
    <source>
        <dbReference type="Proteomes" id="UP001075354"/>
    </source>
</evidence>
<feature type="region of interest" description="Disordered" evidence="1">
    <location>
        <begin position="142"/>
        <end position="220"/>
    </location>
</feature>
<comment type="caution">
    <text evidence="2">The sequence shown here is derived from an EMBL/GenBank/DDBJ whole genome shotgun (WGS) entry which is preliminary data.</text>
</comment>
<organism evidence="2 3">
    <name type="scientific">Megalurothrips usitatus</name>
    <name type="common">bean blossom thrips</name>
    <dbReference type="NCBI Taxonomy" id="439358"/>
    <lineage>
        <taxon>Eukaryota</taxon>
        <taxon>Metazoa</taxon>
        <taxon>Ecdysozoa</taxon>
        <taxon>Arthropoda</taxon>
        <taxon>Hexapoda</taxon>
        <taxon>Insecta</taxon>
        <taxon>Pterygota</taxon>
        <taxon>Neoptera</taxon>
        <taxon>Paraneoptera</taxon>
        <taxon>Thysanoptera</taxon>
        <taxon>Terebrantia</taxon>
        <taxon>Thripoidea</taxon>
        <taxon>Thripidae</taxon>
        <taxon>Megalurothrips</taxon>
    </lineage>
</organism>
<evidence type="ECO:0000256" key="1">
    <source>
        <dbReference type="SAM" id="MobiDB-lite"/>
    </source>
</evidence>
<gene>
    <name evidence="2" type="ORF">ONE63_003144</name>
</gene>
<dbReference type="AlphaFoldDB" id="A0AAV7XA34"/>
<sequence length="449" mass="50613">MIAIVKELYTETRKKLTTSEIKVLSRRGKKYSYEEFNPSSVTDFKRRTAIYGRIKTESDGRQYMYKLWIMMLAESEKNLPSTLPRLPKSSQSPTDREPLSLYVSSMEKEIISKNKTSTKSNKVKALATMGSEIVAQFLKGEDNAKVPGDKGNPSNVIREDEEGDNNGIIPELEGNPDNGTKDQEGDGNAIVPGDKGNPSNVIREDEEGDNNGIIPELEGNPDNIIKDQNISLASLHTEMQNLKQWMELKFQELRTLLLNQAGPSRGIDFNNAVTLENEDQQEAIPDGKVFLGAGNYLRKSLLERIVESKETIRWKVDQIASHMFSVEELRNFYFKVPPHKSATGQKFPETAALGITNAINEVQSRIVAKETMCKQLKIRERKDLQKEQIDERCQQLAAKAEAESSNVSEKEVRSHLSHIFDNHRAPKRQQKVPNEVPEKRAKVASGSDL</sequence>
<keyword evidence="3" id="KW-1185">Reference proteome</keyword>
<evidence type="ECO:0000313" key="2">
    <source>
        <dbReference type="EMBL" id="KAJ1521476.1"/>
    </source>
</evidence>
<dbReference type="EMBL" id="JAPTSV010000013">
    <property type="protein sequence ID" value="KAJ1521476.1"/>
    <property type="molecule type" value="Genomic_DNA"/>
</dbReference>
<feature type="compositionally biased region" description="Basic and acidic residues" evidence="1">
    <location>
        <begin position="408"/>
        <end position="424"/>
    </location>
</feature>
<reference evidence="2" key="1">
    <citation type="submission" date="2022-12" db="EMBL/GenBank/DDBJ databases">
        <title>Chromosome-level genome assembly of the bean flower thrips Megalurothrips usitatus.</title>
        <authorList>
            <person name="Ma L."/>
            <person name="Liu Q."/>
            <person name="Li H."/>
            <person name="Cai W."/>
        </authorList>
    </citation>
    <scope>NUCLEOTIDE SEQUENCE</scope>
    <source>
        <strain evidence="2">Cailab_2022a</strain>
    </source>
</reference>
<name>A0AAV7XA34_9NEOP</name>
<protein>
    <submittedName>
        <fullName evidence="2">Uncharacterized protein</fullName>
    </submittedName>
</protein>
<dbReference type="Proteomes" id="UP001075354">
    <property type="component" value="Chromosome 13"/>
</dbReference>